<reference evidence="2 3" key="1">
    <citation type="submission" date="2016-07" db="EMBL/GenBank/DDBJ databases">
        <title>Pervasive Adenine N6-methylation of Active Genes in Fungi.</title>
        <authorList>
            <consortium name="DOE Joint Genome Institute"/>
            <person name="Mondo S.J."/>
            <person name="Dannebaum R.O."/>
            <person name="Kuo R.C."/>
            <person name="Labutti K."/>
            <person name="Haridas S."/>
            <person name="Kuo A."/>
            <person name="Salamov A."/>
            <person name="Ahrendt S.R."/>
            <person name="Lipzen A."/>
            <person name="Sullivan W."/>
            <person name="Andreopoulos W.B."/>
            <person name="Clum A."/>
            <person name="Lindquist E."/>
            <person name="Daum C."/>
            <person name="Ramamoorthy G.K."/>
            <person name="Gryganskyi A."/>
            <person name="Culley D."/>
            <person name="Magnuson J.K."/>
            <person name="James T.Y."/>
            <person name="O'Malley M.A."/>
            <person name="Stajich J.E."/>
            <person name="Spatafora J.W."/>
            <person name="Visel A."/>
            <person name="Grigoriev I.V."/>
        </authorList>
    </citation>
    <scope>NUCLEOTIDE SEQUENCE [LARGE SCALE GENOMIC DNA]</scope>
    <source>
        <strain evidence="2 3">NRRL 1336</strain>
    </source>
</reference>
<dbReference type="InterPro" id="IPR000182">
    <property type="entry name" value="GNAT_dom"/>
</dbReference>
<dbReference type="Proteomes" id="UP000193560">
    <property type="component" value="Unassembled WGS sequence"/>
</dbReference>
<keyword evidence="3" id="KW-1185">Reference proteome</keyword>
<proteinExistence type="predicted"/>
<dbReference type="SUPFAM" id="SSF55729">
    <property type="entry name" value="Acyl-CoA N-acyltransferases (Nat)"/>
    <property type="match status" value="1"/>
</dbReference>
<dbReference type="Gene3D" id="3.40.630.30">
    <property type="match status" value="1"/>
</dbReference>
<dbReference type="STRING" id="90262.A0A1X2HXV7"/>
<dbReference type="InterPro" id="IPR053225">
    <property type="entry name" value="Acyl-CoA_N-acyltransferase"/>
</dbReference>
<comment type="caution">
    <text evidence="2">The sequence shown here is derived from an EMBL/GenBank/DDBJ whole genome shotgun (WGS) entry which is preliminary data.</text>
</comment>
<dbReference type="InterPro" id="IPR013653">
    <property type="entry name" value="GCN5-like_dom"/>
</dbReference>
<dbReference type="GO" id="GO:0016747">
    <property type="term" value="F:acyltransferase activity, transferring groups other than amino-acyl groups"/>
    <property type="evidence" value="ECO:0007669"/>
    <property type="project" value="InterPro"/>
</dbReference>
<dbReference type="PANTHER" id="PTHR20958">
    <property type="entry name" value="GLYCINE N-ACYLTRANSFERASE-LIKE PROTEIN"/>
    <property type="match status" value="1"/>
</dbReference>
<dbReference type="EMBL" id="MCGE01000047">
    <property type="protein sequence ID" value="ORZ04941.1"/>
    <property type="molecule type" value="Genomic_DNA"/>
</dbReference>
<feature type="domain" description="N-acetyltransferase" evidence="1">
    <location>
        <begin position="192"/>
        <end position="328"/>
    </location>
</feature>
<dbReference type="Pfam" id="PF08445">
    <property type="entry name" value="FR47"/>
    <property type="match status" value="1"/>
</dbReference>
<protein>
    <recommendedName>
        <fullName evidence="1">N-acetyltransferase domain-containing protein</fullName>
    </recommendedName>
</protein>
<dbReference type="PROSITE" id="PS51186">
    <property type="entry name" value="GNAT"/>
    <property type="match status" value="1"/>
</dbReference>
<dbReference type="InterPro" id="IPR016181">
    <property type="entry name" value="Acyl_CoA_acyltransferase"/>
</dbReference>
<dbReference type="PANTHER" id="PTHR20958:SF6">
    <property type="entry name" value="GLYCINE N-ACYLTRANSFERASE-LIKE PROTEIN"/>
    <property type="match status" value="1"/>
</dbReference>
<evidence type="ECO:0000313" key="2">
    <source>
        <dbReference type="EMBL" id="ORZ04941.1"/>
    </source>
</evidence>
<evidence type="ECO:0000259" key="1">
    <source>
        <dbReference type="PROSITE" id="PS51186"/>
    </source>
</evidence>
<sequence length="328" mass="37139">MTLPTIHLLSTDQYPSLIEQLARYHQPSSSQMLGWFLQTGHSSIDTLGRAKVYSTHPDPTFLPTDEPVVIMINSFHRLQVYVSTEPLLDNCGSISDTMKKHAVDRDWASEKVPRYCDGNDSIQSLYKRSVEVLESALLQLTNEWPDNEILLHGISIMWQPLLNVLYDVVSYNPCHLFCKPAEIVETGLGSPYTISKIDPDDLKIVVEKNKILYDSEYVKDCFRISTAMRYNGELVAWGYTHRDITIGGLHVLPEYRRRNLASVVVRDLCNKQAQFLLDVGPHADTVKYYVQGFVELSNVGSASLFERLGFEKSGLGTAWTVIVPRKQA</sequence>
<name>A0A1X2HXV7_9FUNG</name>
<gene>
    <name evidence="2" type="ORF">BCR42DRAFT_428853</name>
</gene>
<organism evidence="2 3">
    <name type="scientific">Absidia repens</name>
    <dbReference type="NCBI Taxonomy" id="90262"/>
    <lineage>
        <taxon>Eukaryota</taxon>
        <taxon>Fungi</taxon>
        <taxon>Fungi incertae sedis</taxon>
        <taxon>Mucoromycota</taxon>
        <taxon>Mucoromycotina</taxon>
        <taxon>Mucoromycetes</taxon>
        <taxon>Mucorales</taxon>
        <taxon>Cunninghamellaceae</taxon>
        <taxon>Absidia</taxon>
    </lineage>
</organism>
<evidence type="ECO:0000313" key="3">
    <source>
        <dbReference type="Proteomes" id="UP000193560"/>
    </source>
</evidence>
<accession>A0A1X2HXV7</accession>
<dbReference type="AlphaFoldDB" id="A0A1X2HXV7"/>
<dbReference type="OrthoDB" id="272266at2759"/>